<dbReference type="PANTHER" id="PTHR24201">
    <property type="entry name" value="ANK_REP_REGION DOMAIN-CONTAINING PROTEIN"/>
    <property type="match status" value="1"/>
</dbReference>
<sequence length="345" mass="38923">MLLYQTSSGDNAFSLAVREGHIRVLKTLLDFYAADISKMKLGKQRETLAQLAIKSNQNSMLNFLLSIPFCHFLSLSSVLSLSQWARHQKLDNADLLKTINDAKTGLNPIDYHFRLPVAKFDTVGLYARSLFVIEAVNRGHSGIIDRILEKGVSRQALATAILKAAHKKSYWSLRTLMKHDPFPTEQLIAQEKNYDKTLIEMITELERHSVISELKILLHSCPHIINPTLQSHINALNIAASKGDKELMTYLLQFKPDLNVGNHSKDNALHLAVQSGSLPTAQALLSVWPDSRLQERTEGWRRQTAVQLAESRGYRAIEQELKTHILQTMKKDEAMGVVELPSKKQ</sequence>
<comment type="caution">
    <text evidence="3">The sequence shown here is derived from an EMBL/GenBank/DDBJ whole genome shotgun (WGS) entry which is preliminary data.</text>
</comment>
<evidence type="ECO:0000313" key="3">
    <source>
        <dbReference type="EMBL" id="RLV58641.1"/>
    </source>
</evidence>
<evidence type="ECO:0000313" key="4">
    <source>
        <dbReference type="Proteomes" id="UP000281474"/>
    </source>
</evidence>
<keyword evidence="2" id="KW-0040">ANK repeat</keyword>
<reference evidence="3 4" key="1">
    <citation type="submission" date="2018-09" db="EMBL/GenBank/DDBJ databases">
        <title>Phylogeny of the Shewanellaceae, and recommendation for two new genera, Pseudoshewanella and Parashewanella.</title>
        <authorList>
            <person name="Wang G."/>
        </authorList>
    </citation>
    <scope>NUCLEOTIDE SEQUENCE [LARGE SCALE GENOMIC DNA]</scope>
    <source>
        <strain evidence="3 4">C51</strain>
    </source>
</reference>
<dbReference type="InterPro" id="IPR002110">
    <property type="entry name" value="Ankyrin_rpt"/>
</dbReference>
<dbReference type="Gene3D" id="1.25.40.20">
    <property type="entry name" value="Ankyrin repeat-containing domain"/>
    <property type="match status" value="2"/>
</dbReference>
<dbReference type="OrthoDB" id="9812708at2"/>
<dbReference type="InterPro" id="IPR050776">
    <property type="entry name" value="Ank_Repeat/CDKN_Inhibitor"/>
</dbReference>
<dbReference type="Pfam" id="PF12796">
    <property type="entry name" value="Ank_2"/>
    <property type="match status" value="1"/>
</dbReference>
<gene>
    <name evidence="3" type="ORF">D5018_16370</name>
</gene>
<protein>
    <submittedName>
        <fullName evidence="3">Uncharacterized protein</fullName>
    </submittedName>
</protein>
<dbReference type="Proteomes" id="UP000281474">
    <property type="component" value="Unassembled WGS sequence"/>
</dbReference>
<name>A0A3L8PTA4_9GAMM</name>
<organism evidence="3 4">
    <name type="scientific">Parashewanella curva</name>
    <dbReference type="NCBI Taxonomy" id="2338552"/>
    <lineage>
        <taxon>Bacteria</taxon>
        <taxon>Pseudomonadati</taxon>
        <taxon>Pseudomonadota</taxon>
        <taxon>Gammaproteobacteria</taxon>
        <taxon>Alteromonadales</taxon>
        <taxon>Shewanellaceae</taxon>
        <taxon>Parashewanella</taxon>
    </lineage>
</organism>
<keyword evidence="4" id="KW-1185">Reference proteome</keyword>
<accession>A0A3L8PTA4</accession>
<dbReference type="InterPro" id="IPR036770">
    <property type="entry name" value="Ankyrin_rpt-contain_sf"/>
</dbReference>
<dbReference type="EMBL" id="QZEI01000062">
    <property type="protein sequence ID" value="RLV58641.1"/>
    <property type="molecule type" value="Genomic_DNA"/>
</dbReference>
<evidence type="ECO:0000256" key="2">
    <source>
        <dbReference type="ARBA" id="ARBA00023043"/>
    </source>
</evidence>
<evidence type="ECO:0000256" key="1">
    <source>
        <dbReference type="ARBA" id="ARBA00022737"/>
    </source>
</evidence>
<dbReference type="SMART" id="SM00248">
    <property type="entry name" value="ANK"/>
    <property type="match status" value="4"/>
</dbReference>
<dbReference type="AlphaFoldDB" id="A0A3L8PTA4"/>
<keyword evidence="1" id="KW-0677">Repeat</keyword>
<proteinExistence type="predicted"/>
<dbReference type="SUPFAM" id="SSF48403">
    <property type="entry name" value="Ankyrin repeat"/>
    <property type="match status" value="1"/>
</dbReference>